<reference evidence="2" key="1">
    <citation type="submission" date="2016-02" db="EMBL/GenBank/DDBJ databases">
        <title>WGS assembly of Manihot esculenta.</title>
        <authorList>
            <person name="Bredeson J.V."/>
            <person name="Prochnik S.E."/>
            <person name="Lyons J.B."/>
            <person name="Schmutz J."/>
            <person name="Grimwood J."/>
            <person name="Vrebalov J."/>
            <person name="Bart R.S."/>
            <person name="Amuge T."/>
            <person name="Ferguson M.E."/>
            <person name="Green R."/>
            <person name="Putnam N."/>
            <person name="Stites J."/>
            <person name="Rounsley S."/>
            <person name="Rokhsar D.S."/>
        </authorList>
    </citation>
    <scope>NUCLEOTIDE SEQUENCE [LARGE SCALE GENOMIC DNA]</scope>
    <source>
        <tissue evidence="2">Leaf</tissue>
    </source>
</reference>
<name>A0A2C9UIG7_MANES</name>
<protein>
    <submittedName>
        <fullName evidence="2">Uncharacterized protein</fullName>
    </submittedName>
</protein>
<dbReference type="AlphaFoldDB" id="A0A2C9UIG7"/>
<dbReference type="EMBL" id="CM004401">
    <property type="protein sequence ID" value="OAY30034.1"/>
    <property type="molecule type" value="Genomic_DNA"/>
</dbReference>
<feature type="compositionally biased region" description="Basic residues" evidence="1">
    <location>
        <begin position="46"/>
        <end position="65"/>
    </location>
</feature>
<organism evidence="2">
    <name type="scientific">Manihot esculenta</name>
    <name type="common">Cassava</name>
    <name type="synonym">Jatropha manihot</name>
    <dbReference type="NCBI Taxonomy" id="3983"/>
    <lineage>
        <taxon>Eukaryota</taxon>
        <taxon>Viridiplantae</taxon>
        <taxon>Streptophyta</taxon>
        <taxon>Embryophyta</taxon>
        <taxon>Tracheophyta</taxon>
        <taxon>Spermatophyta</taxon>
        <taxon>Magnoliopsida</taxon>
        <taxon>eudicotyledons</taxon>
        <taxon>Gunneridae</taxon>
        <taxon>Pentapetalae</taxon>
        <taxon>rosids</taxon>
        <taxon>fabids</taxon>
        <taxon>Malpighiales</taxon>
        <taxon>Euphorbiaceae</taxon>
        <taxon>Crotonoideae</taxon>
        <taxon>Manihoteae</taxon>
        <taxon>Manihot</taxon>
    </lineage>
</organism>
<gene>
    <name evidence="2" type="ORF">MANES_15G192100</name>
</gene>
<feature type="region of interest" description="Disordered" evidence="1">
    <location>
        <begin position="37"/>
        <end position="65"/>
    </location>
</feature>
<sequence length="65" mass="7941">MEECERSVMWFLSEQFQVPIGLRFLYRKGQLRKMGPHHTINAIRPKNFRQPHLREKRHPPHSSLY</sequence>
<proteinExistence type="predicted"/>
<evidence type="ECO:0000313" key="2">
    <source>
        <dbReference type="EMBL" id="OAY30034.1"/>
    </source>
</evidence>
<evidence type="ECO:0000256" key="1">
    <source>
        <dbReference type="SAM" id="MobiDB-lite"/>
    </source>
</evidence>
<accession>A0A2C9UIG7</accession>